<keyword evidence="1" id="KW-1133">Transmembrane helix</keyword>
<feature type="non-terminal residue" evidence="2">
    <location>
        <position position="143"/>
    </location>
</feature>
<keyword evidence="1" id="KW-0472">Membrane</keyword>
<dbReference type="AlphaFoldDB" id="A0A0B2VGT9"/>
<keyword evidence="3" id="KW-1185">Reference proteome</keyword>
<name>A0A0B2VGT9_TOXCA</name>
<dbReference type="Proteomes" id="UP000031036">
    <property type="component" value="Unassembled WGS sequence"/>
</dbReference>
<feature type="non-terminal residue" evidence="2">
    <location>
        <position position="1"/>
    </location>
</feature>
<dbReference type="EMBL" id="JPKZ01001758">
    <property type="protein sequence ID" value="KHN80175.1"/>
    <property type="molecule type" value="Genomic_DNA"/>
</dbReference>
<accession>A0A0B2VGT9</accession>
<keyword evidence="1" id="KW-0812">Transmembrane</keyword>
<evidence type="ECO:0000313" key="2">
    <source>
        <dbReference type="EMBL" id="KHN80175.1"/>
    </source>
</evidence>
<evidence type="ECO:0000256" key="1">
    <source>
        <dbReference type="SAM" id="Phobius"/>
    </source>
</evidence>
<feature type="transmembrane region" description="Helical" evidence="1">
    <location>
        <begin position="119"/>
        <end position="142"/>
    </location>
</feature>
<gene>
    <name evidence="2" type="ORF">Tcan_00899</name>
</gene>
<comment type="caution">
    <text evidence="2">The sequence shown here is derived from an EMBL/GenBank/DDBJ whole genome shotgun (WGS) entry which is preliminary data.</text>
</comment>
<organism evidence="2 3">
    <name type="scientific">Toxocara canis</name>
    <name type="common">Canine roundworm</name>
    <dbReference type="NCBI Taxonomy" id="6265"/>
    <lineage>
        <taxon>Eukaryota</taxon>
        <taxon>Metazoa</taxon>
        <taxon>Ecdysozoa</taxon>
        <taxon>Nematoda</taxon>
        <taxon>Chromadorea</taxon>
        <taxon>Rhabditida</taxon>
        <taxon>Spirurina</taxon>
        <taxon>Ascaridomorpha</taxon>
        <taxon>Ascaridoidea</taxon>
        <taxon>Toxocaridae</taxon>
        <taxon>Toxocara</taxon>
    </lineage>
</organism>
<evidence type="ECO:0000313" key="3">
    <source>
        <dbReference type="Proteomes" id="UP000031036"/>
    </source>
</evidence>
<reference evidence="2 3" key="1">
    <citation type="submission" date="2014-11" db="EMBL/GenBank/DDBJ databases">
        <title>Genetic blueprint of the zoonotic pathogen Toxocara canis.</title>
        <authorList>
            <person name="Zhu X.-Q."/>
            <person name="Korhonen P.K."/>
            <person name="Cai H."/>
            <person name="Young N.D."/>
            <person name="Nejsum P."/>
            <person name="von Samson-Himmelstjerna G."/>
            <person name="Boag P.R."/>
            <person name="Tan P."/>
            <person name="Li Q."/>
            <person name="Min J."/>
            <person name="Yang Y."/>
            <person name="Wang X."/>
            <person name="Fang X."/>
            <person name="Hall R.S."/>
            <person name="Hofmann A."/>
            <person name="Sternberg P.W."/>
            <person name="Jex A.R."/>
            <person name="Gasser R.B."/>
        </authorList>
    </citation>
    <scope>NUCLEOTIDE SEQUENCE [LARGE SCALE GENOMIC DNA]</scope>
    <source>
        <strain evidence="2">PN_DK_2014</strain>
    </source>
</reference>
<protein>
    <submittedName>
        <fullName evidence="2">Uncharacterized protein</fullName>
    </submittedName>
</protein>
<sequence>FRSSQKFQPAFGHLFMQIFDCTDKTPINFSYKISSTCIYVISSPLYRLCDYAVKEDDIRLARMEVRKGRAATAPNLETATYKRTITSVKFAESGELRAARSNFYWSTIKKVVKCCLNPVLLLCIAMMTFMLLVIVGHSTGWIY</sequence>
<proteinExistence type="predicted"/>